<dbReference type="SUPFAM" id="SSF53187">
    <property type="entry name" value="Zn-dependent exopeptidases"/>
    <property type="match status" value="1"/>
</dbReference>
<protein>
    <recommendedName>
        <fullName evidence="4">aspartyl aminopeptidase</fullName>
        <ecNumber evidence="4">3.4.11.21</ecNumber>
    </recommendedName>
</protein>
<dbReference type="GO" id="GO:0006508">
    <property type="term" value="P:proteolysis"/>
    <property type="evidence" value="ECO:0007669"/>
    <property type="project" value="UniProtKB-KW"/>
</dbReference>
<dbReference type="PANTHER" id="PTHR28570">
    <property type="entry name" value="ASPARTYL AMINOPEPTIDASE"/>
    <property type="match status" value="1"/>
</dbReference>
<dbReference type="InParanoid" id="A0A078A9L3"/>
<evidence type="ECO:0000256" key="4">
    <source>
        <dbReference type="ARBA" id="ARBA00011965"/>
    </source>
</evidence>
<dbReference type="OMA" id="GPILKVN"/>
<keyword evidence="10 11" id="KW-0482">Metalloprotease</keyword>
<dbReference type="Proteomes" id="UP000039865">
    <property type="component" value="Unassembled WGS sequence"/>
</dbReference>
<dbReference type="SUPFAM" id="SSF101821">
    <property type="entry name" value="Aminopeptidase/glucanase lid domain"/>
    <property type="match status" value="1"/>
</dbReference>
<reference evidence="12 13" key="1">
    <citation type="submission" date="2014-06" db="EMBL/GenBank/DDBJ databases">
        <authorList>
            <person name="Swart Estienne"/>
        </authorList>
    </citation>
    <scope>NUCLEOTIDE SEQUENCE [LARGE SCALE GENOMIC DNA]</scope>
    <source>
        <strain evidence="12 13">130c</strain>
    </source>
</reference>
<dbReference type="OrthoDB" id="9880441at2759"/>
<organism evidence="12 13">
    <name type="scientific">Stylonychia lemnae</name>
    <name type="common">Ciliate</name>
    <dbReference type="NCBI Taxonomy" id="5949"/>
    <lineage>
        <taxon>Eukaryota</taxon>
        <taxon>Sar</taxon>
        <taxon>Alveolata</taxon>
        <taxon>Ciliophora</taxon>
        <taxon>Intramacronucleata</taxon>
        <taxon>Spirotrichea</taxon>
        <taxon>Stichotrichia</taxon>
        <taxon>Sporadotrichida</taxon>
        <taxon>Oxytrichidae</taxon>
        <taxon>Stylonychinae</taxon>
        <taxon>Stylonychia</taxon>
    </lineage>
</organism>
<keyword evidence="6 11" id="KW-0645">Protease</keyword>
<dbReference type="InterPro" id="IPR023358">
    <property type="entry name" value="Peptidase_M18_dom2"/>
</dbReference>
<name>A0A078A9L3_STYLE</name>
<proteinExistence type="inferred from homology"/>
<keyword evidence="9 11" id="KW-0862">Zinc</keyword>
<keyword evidence="5 11" id="KW-0031">Aminopeptidase</keyword>
<dbReference type="Pfam" id="PF02127">
    <property type="entry name" value="Peptidase_M18"/>
    <property type="match status" value="1"/>
</dbReference>
<keyword evidence="13" id="KW-1185">Reference proteome</keyword>
<keyword evidence="8 11" id="KW-0378">Hydrolase</keyword>
<comment type="catalytic activity">
    <reaction evidence="1">
        <text>Release of an N-terminal aspartate or glutamate from a peptide, with a preference for aspartate.</text>
        <dbReference type="EC" id="3.4.11.21"/>
    </reaction>
</comment>
<dbReference type="GO" id="GO:0008270">
    <property type="term" value="F:zinc ion binding"/>
    <property type="evidence" value="ECO:0007669"/>
    <property type="project" value="InterPro"/>
</dbReference>
<evidence type="ECO:0000313" key="12">
    <source>
        <dbReference type="EMBL" id="CDW78561.1"/>
    </source>
</evidence>
<dbReference type="Gene3D" id="3.40.630.10">
    <property type="entry name" value="Zn peptidases"/>
    <property type="match status" value="1"/>
</dbReference>
<dbReference type="Gene3D" id="2.30.250.10">
    <property type="entry name" value="Aminopeptidase i, Domain 2"/>
    <property type="match status" value="1"/>
</dbReference>
<evidence type="ECO:0000256" key="1">
    <source>
        <dbReference type="ARBA" id="ARBA00001335"/>
    </source>
</evidence>
<dbReference type="EMBL" id="CCKQ01007203">
    <property type="protein sequence ID" value="CDW78561.1"/>
    <property type="molecule type" value="Genomic_DNA"/>
</dbReference>
<dbReference type="FunFam" id="2.30.250.10:FF:000001">
    <property type="entry name" value="Aspartyl aminopeptidase 1"/>
    <property type="match status" value="1"/>
</dbReference>
<evidence type="ECO:0000256" key="6">
    <source>
        <dbReference type="ARBA" id="ARBA00022670"/>
    </source>
</evidence>
<evidence type="ECO:0000256" key="3">
    <source>
        <dbReference type="ARBA" id="ARBA00008290"/>
    </source>
</evidence>
<sequence>MPNQSINGDNRSQPIFNCSDEWNLEGGKSYFFTRNNSTLVAFIAGSQAPANGVSLFKIIGCHTDSPVLKLAPVSKLNDRAGFQQLGVLLYGGGLWHTWFDRDLTLAGKIIVNEDGKLVSKYWRANEPILKVPNLAIHLTDRTGKFEPNKESHTKPILASSIVDQLFGEEIESLGAEKDRYRIEDKHFKTLLNRISQDLKIERTQIVDFEINVIDSQPSQLVGLHKEFISSPRLDNLGSSLVSLDAIIEANQNQKDNAEVSMIMLFDHEEIGSTSTQGADSNMAAVITQRIFESLSPQLRMSDYQRSMRRSFLLSADMAHGLHPNYSDKHQPQHAPKIHEGIVIKTNVNQSYATDTVSATIIRELAAKVGVPMQDFVVRNDSPCGSTIGPMMAANAGIKTCDIGAPMLGMHSIRETCGVIDLVYYRKLFLSFLGDYSTVSNSLLSE</sequence>
<keyword evidence="7 11" id="KW-0479">Metal-binding</keyword>
<evidence type="ECO:0000313" key="13">
    <source>
        <dbReference type="Proteomes" id="UP000039865"/>
    </source>
</evidence>
<accession>A0A078A9L3</accession>
<evidence type="ECO:0000256" key="11">
    <source>
        <dbReference type="RuleBase" id="RU004386"/>
    </source>
</evidence>
<comment type="cofactor">
    <cofactor evidence="2">
        <name>Zn(2+)</name>
        <dbReference type="ChEBI" id="CHEBI:29105"/>
    </cofactor>
</comment>
<dbReference type="NCBIfam" id="NF002759">
    <property type="entry name" value="PRK02813.1"/>
    <property type="match status" value="1"/>
</dbReference>
<evidence type="ECO:0000256" key="2">
    <source>
        <dbReference type="ARBA" id="ARBA00001947"/>
    </source>
</evidence>
<dbReference type="PANTHER" id="PTHR28570:SF3">
    <property type="entry name" value="ASPARTYL AMINOPEPTIDASE"/>
    <property type="match status" value="1"/>
</dbReference>
<dbReference type="AlphaFoldDB" id="A0A078A9L3"/>
<evidence type="ECO:0000256" key="9">
    <source>
        <dbReference type="ARBA" id="ARBA00022833"/>
    </source>
</evidence>
<dbReference type="PRINTS" id="PR00932">
    <property type="entry name" value="AMINO1PTASE"/>
</dbReference>
<dbReference type="EC" id="3.4.11.21" evidence="4"/>
<comment type="similarity">
    <text evidence="3 11">Belongs to the peptidase M18 family.</text>
</comment>
<evidence type="ECO:0000256" key="8">
    <source>
        <dbReference type="ARBA" id="ARBA00022801"/>
    </source>
</evidence>
<dbReference type="GO" id="GO:0008237">
    <property type="term" value="F:metallopeptidase activity"/>
    <property type="evidence" value="ECO:0007669"/>
    <property type="project" value="UniProtKB-KW"/>
</dbReference>
<dbReference type="CDD" id="cd05658">
    <property type="entry name" value="M18_DAP"/>
    <property type="match status" value="1"/>
</dbReference>
<evidence type="ECO:0000256" key="10">
    <source>
        <dbReference type="ARBA" id="ARBA00023049"/>
    </source>
</evidence>
<evidence type="ECO:0000256" key="5">
    <source>
        <dbReference type="ARBA" id="ARBA00022438"/>
    </source>
</evidence>
<dbReference type="FunCoup" id="A0A078A9L3">
    <property type="interactions" value="407"/>
</dbReference>
<evidence type="ECO:0000256" key="7">
    <source>
        <dbReference type="ARBA" id="ARBA00022723"/>
    </source>
</evidence>
<dbReference type="GO" id="GO:0004177">
    <property type="term" value="F:aminopeptidase activity"/>
    <property type="evidence" value="ECO:0007669"/>
    <property type="project" value="UniProtKB-KW"/>
</dbReference>
<gene>
    <name evidence="12" type="primary">Contig15694.g16718</name>
    <name evidence="12" type="ORF">STYLEM_7541</name>
</gene>
<dbReference type="GO" id="GO:0005737">
    <property type="term" value="C:cytoplasm"/>
    <property type="evidence" value="ECO:0007669"/>
    <property type="project" value="UniProtKB-ARBA"/>
</dbReference>
<dbReference type="InterPro" id="IPR001948">
    <property type="entry name" value="Peptidase_M18"/>
</dbReference>